<keyword evidence="3" id="KW-1185">Reference proteome</keyword>
<accession>A0A9W7DCP7</accession>
<protein>
    <submittedName>
        <fullName evidence="2">Unnamed protein product</fullName>
    </submittedName>
</protein>
<feature type="signal peptide" evidence="1">
    <location>
        <begin position="1"/>
        <end position="23"/>
    </location>
</feature>
<evidence type="ECO:0000313" key="2">
    <source>
        <dbReference type="EMBL" id="GMG17343.1"/>
    </source>
</evidence>
<reference evidence="2" key="1">
    <citation type="submission" date="2023-04" db="EMBL/GenBank/DDBJ databases">
        <title>Phytophthora fragariaefolia NBRC 109709.</title>
        <authorList>
            <person name="Ichikawa N."/>
            <person name="Sato H."/>
            <person name="Tonouchi N."/>
        </authorList>
    </citation>
    <scope>NUCLEOTIDE SEQUENCE</scope>
    <source>
        <strain evidence="2">NBRC 109709</strain>
    </source>
</reference>
<sequence length="250" mass="29074">MRSFDVLALLMLLFAACSTTVLADFNKRNDPGYPNAITTSSKRLLLSTGPASNIVTEERGFTLTPTWLTRFRIWKLKRDATWDLNKTPKQLAKEKKEADKLLVKEANEYAGWMGARFSPEYIYKKLGLLKLGDAAEKSPNFRRYVAYKQLWAEKANDVAAPSWIKVWWTRYKLNRLKSKAAAEMKKADKGLEKDLREYQRWIKAKYTPENIYKWLGLETLGSKATSSKNYRHYEAYLKVWYERYPTGVAT</sequence>
<comment type="caution">
    <text evidence="2">The sequence shown here is derived from an EMBL/GenBank/DDBJ whole genome shotgun (WGS) entry which is preliminary data.</text>
</comment>
<dbReference type="AlphaFoldDB" id="A0A9W7DCP7"/>
<proteinExistence type="predicted"/>
<evidence type="ECO:0000313" key="3">
    <source>
        <dbReference type="Proteomes" id="UP001165121"/>
    </source>
</evidence>
<evidence type="ECO:0000256" key="1">
    <source>
        <dbReference type="SAM" id="SignalP"/>
    </source>
</evidence>
<dbReference type="OrthoDB" id="128409at2759"/>
<name>A0A9W7DCP7_9STRA</name>
<keyword evidence="1" id="KW-0732">Signal</keyword>
<dbReference type="Proteomes" id="UP001165121">
    <property type="component" value="Unassembled WGS sequence"/>
</dbReference>
<dbReference type="PROSITE" id="PS51257">
    <property type="entry name" value="PROKAR_LIPOPROTEIN"/>
    <property type="match status" value="1"/>
</dbReference>
<gene>
    <name evidence="2" type="ORF">Pfra01_003011300</name>
</gene>
<dbReference type="EMBL" id="BSXT01019003">
    <property type="protein sequence ID" value="GMG17343.1"/>
    <property type="molecule type" value="Genomic_DNA"/>
</dbReference>
<feature type="chain" id="PRO_5040878303" evidence="1">
    <location>
        <begin position="24"/>
        <end position="250"/>
    </location>
</feature>
<organism evidence="2 3">
    <name type="scientific">Phytophthora fragariaefolia</name>
    <dbReference type="NCBI Taxonomy" id="1490495"/>
    <lineage>
        <taxon>Eukaryota</taxon>
        <taxon>Sar</taxon>
        <taxon>Stramenopiles</taxon>
        <taxon>Oomycota</taxon>
        <taxon>Peronosporomycetes</taxon>
        <taxon>Peronosporales</taxon>
        <taxon>Peronosporaceae</taxon>
        <taxon>Phytophthora</taxon>
    </lineage>
</organism>